<dbReference type="InterPro" id="IPR019734">
    <property type="entry name" value="TPR_rpt"/>
</dbReference>
<dbReference type="SUPFAM" id="SSF48452">
    <property type="entry name" value="TPR-like"/>
    <property type="match status" value="1"/>
</dbReference>
<gene>
    <name evidence="11" type="ORF">BOTBODRAFT_143382</name>
</gene>
<protein>
    <recommendedName>
        <fullName evidence="7">Peptidyl-prolyl cis-trans isomerase D</fullName>
        <ecNumber evidence="2">5.2.1.8</ecNumber>
    </recommendedName>
    <alternativeName>
        <fullName evidence="8">Rotamase D</fullName>
    </alternativeName>
</protein>
<dbReference type="InterPro" id="IPR011990">
    <property type="entry name" value="TPR-like_helical_dom_sf"/>
</dbReference>
<evidence type="ECO:0000256" key="9">
    <source>
        <dbReference type="SAM" id="MobiDB-lite"/>
    </source>
</evidence>
<dbReference type="PANTHER" id="PTHR11071">
    <property type="entry name" value="PEPTIDYL-PROLYL CIS-TRANS ISOMERASE"/>
    <property type="match status" value="1"/>
</dbReference>
<sequence length="371" mass="40470">MASVNRPRTYFDITIGDKPLGRIVFALYADLVPKTAENFRALCTGEKGVGKAGKPLAYQGSGFHRVIKGFMCQGGTGGESIYGEKFEDEAFPVKHDKPFLLSMANAGPNTNGSQFFITCEKTPHLDGKHVVFGEVIKGKSVVRQIETFPTANGDVPVSPIKIAKCGELTPEEDDGVPAPVGGDTYEDFPEDDDNDVHNPEVALRIASEVRELGNTLFKEGKPALALDKYQKSLRYLDINPVLPEESPETLKQSYNTLLIPLLLNTALAALRTPSKPPSDHANLAIKSTTRALSEKLAGTLSSADKAKAHYRRALAYVTLRDDDEAEKDLASAAALAPGDESIRKELEKVKVRRKERREKEKKAFKGLFGGN</sequence>
<accession>A0A067N3L9</accession>
<dbReference type="SUPFAM" id="SSF50891">
    <property type="entry name" value="Cyclophilin-like"/>
    <property type="match status" value="1"/>
</dbReference>
<dbReference type="CDD" id="cd01926">
    <property type="entry name" value="cyclophilin_ABH_like"/>
    <property type="match status" value="1"/>
</dbReference>
<dbReference type="PANTHER" id="PTHR11071:SF561">
    <property type="entry name" value="PEPTIDYL-PROLYL CIS-TRANS ISOMERASE D-RELATED"/>
    <property type="match status" value="1"/>
</dbReference>
<dbReference type="Gene3D" id="2.40.100.10">
    <property type="entry name" value="Cyclophilin-like"/>
    <property type="match status" value="1"/>
</dbReference>
<evidence type="ECO:0000256" key="5">
    <source>
        <dbReference type="ARBA" id="ARBA00023110"/>
    </source>
</evidence>
<dbReference type="InParanoid" id="A0A067N3L9"/>
<evidence type="ECO:0000256" key="1">
    <source>
        <dbReference type="ARBA" id="ARBA00000971"/>
    </source>
</evidence>
<proteinExistence type="predicted"/>
<evidence type="ECO:0000256" key="3">
    <source>
        <dbReference type="ARBA" id="ARBA00022737"/>
    </source>
</evidence>
<dbReference type="EC" id="5.2.1.8" evidence="2"/>
<evidence type="ECO:0000256" key="2">
    <source>
        <dbReference type="ARBA" id="ARBA00013194"/>
    </source>
</evidence>
<dbReference type="FunFam" id="1.25.40.10:FF:000029">
    <property type="entry name" value="peptidyl-prolyl cis-trans isomerase D"/>
    <property type="match status" value="1"/>
</dbReference>
<dbReference type="PROSITE" id="PS50072">
    <property type="entry name" value="CSA_PPIASE_2"/>
    <property type="match status" value="1"/>
</dbReference>
<comment type="catalytic activity">
    <reaction evidence="1">
        <text>[protein]-peptidylproline (omega=180) = [protein]-peptidylproline (omega=0)</text>
        <dbReference type="Rhea" id="RHEA:16237"/>
        <dbReference type="Rhea" id="RHEA-COMP:10747"/>
        <dbReference type="Rhea" id="RHEA-COMP:10748"/>
        <dbReference type="ChEBI" id="CHEBI:83833"/>
        <dbReference type="ChEBI" id="CHEBI:83834"/>
        <dbReference type="EC" id="5.2.1.8"/>
    </reaction>
</comment>
<evidence type="ECO:0000313" key="12">
    <source>
        <dbReference type="Proteomes" id="UP000027195"/>
    </source>
</evidence>
<keyword evidence="6" id="KW-0413">Isomerase</keyword>
<dbReference type="EMBL" id="KL198021">
    <property type="protein sequence ID" value="KDQ18326.1"/>
    <property type="molecule type" value="Genomic_DNA"/>
</dbReference>
<reference evidence="12" key="1">
    <citation type="journal article" date="2014" name="Proc. Natl. Acad. Sci. U.S.A.">
        <title>Extensive sampling of basidiomycete genomes demonstrates inadequacy of the white-rot/brown-rot paradigm for wood decay fungi.</title>
        <authorList>
            <person name="Riley R."/>
            <person name="Salamov A.A."/>
            <person name="Brown D.W."/>
            <person name="Nagy L.G."/>
            <person name="Floudas D."/>
            <person name="Held B.W."/>
            <person name="Levasseur A."/>
            <person name="Lombard V."/>
            <person name="Morin E."/>
            <person name="Otillar R."/>
            <person name="Lindquist E.A."/>
            <person name="Sun H."/>
            <person name="LaButti K.M."/>
            <person name="Schmutz J."/>
            <person name="Jabbour D."/>
            <person name="Luo H."/>
            <person name="Baker S.E."/>
            <person name="Pisabarro A.G."/>
            <person name="Walton J.D."/>
            <person name="Blanchette R.A."/>
            <person name="Henrissat B."/>
            <person name="Martin F."/>
            <person name="Cullen D."/>
            <person name="Hibbett D.S."/>
            <person name="Grigoriev I.V."/>
        </authorList>
    </citation>
    <scope>NUCLEOTIDE SEQUENCE [LARGE SCALE GENOMIC DNA]</scope>
    <source>
        <strain evidence="12">FD-172 SS1</strain>
    </source>
</reference>
<dbReference type="Pfam" id="PF00160">
    <property type="entry name" value="Pro_isomerase"/>
    <property type="match status" value="1"/>
</dbReference>
<evidence type="ECO:0000313" key="11">
    <source>
        <dbReference type="EMBL" id="KDQ18326.1"/>
    </source>
</evidence>
<evidence type="ECO:0000259" key="10">
    <source>
        <dbReference type="PROSITE" id="PS50072"/>
    </source>
</evidence>
<dbReference type="InterPro" id="IPR002130">
    <property type="entry name" value="Cyclophilin-type_PPIase_dom"/>
</dbReference>
<dbReference type="GO" id="GO:0003755">
    <property type="term" value="F:peptidyl-prolyl cis-trans isomerase activity"/>
    <property type="evidence" value="ECO:0007669"/>
    <property type="project" value="UniProtKB-KW"/>
</dbReference>
<feature type="region of interest" description="Disordered" evidence="9">
    <location>
        <begin position="351"/>
        <end position="371"/>
    </location>
</feature>
<dbReference type="STRING" id="930990.A0A067N3L9"/>
<dbReference type="Gene3D" id="1.25.40.10">
    <property type="entry name" value="Tetratricopeptide repeat domain"/>
    <property type="match status" value="1"/>
</dbReference>
<organism evidence="11 12">
    <name type="scientific">Botryobasidium botryosum (strain FD-172 SS1)</name>
    <dbReference type="NCBI Taxonomy" id="930990"/>
    <lineage>
        <taxon>Eukaryota</taxon>
        <taxon>Fungi</taxon>
        <taxon>Dikarya</taxon>
        <taxon>Basidiomycota</taxon>
        <taxon>Agaricomycotina</taxon>
        <taxon>Agaricomycetes</taxon>
        <taxon>Cantharellales</taxon>
        <taxon>Botryobasidiaceae</taxon>
        <taxon>Botryobasidium</taxon>
    </lineage>
</organism>
<dbReference type="GO" id="GO:0016018">
    <property type="term" value="F:cyclosporin A binding"/>
    <property type="evidence" value="ECO:0007669"/>
    <property type="project" value="TreeGrafter"/>
</dbReference>
<evidence type="ECO:0000256" key="4">
    <source>
        <dbReference type="ARBA" id="ARBA00022803"/>
    </source>
</evidence>
<dbReference type="InterPro" id="IPR029000">
    <property type="entry name" value="Cyclophilin-like_dom_sf"/>
</dbReference>
<keyword evidence="3" id="KW-0677">Repeat</keyword>
<dbReference type="PRINTS" id="PR00153">
    <property type="entry name" value="CSAPPISMRASE"/>
</dbReference>
<evidence type="ECO:0000256" key="7">
    <source>
        <dbReference type="ARBA" id="ARBA00074451"/>
    </source>
</evidence>
<name>A0A067N3L9_BOTB1</name>
<dbReference type="GO" id="GO:0005737">
    <property type="term" value="C:cytoplasm"/>
    <property type="evidence" value="ECO:0007669"/>
    <property type="project" value="TreeGrafter"/>
</dbReference>
<evidence type="ECO:0000256" key="8">
    <source>
        <dbReference type="ARBA" id="ARBA00076602"/>
    </source>
</evidence>
<dbReference type="FunCoup" id="A0A067N3L9">
    <property type="interactions" value="625"/>
</dbReference>
<keyword evidence="12" id="KW-1185">Reference proteome</keyword>
<dbReference type="FunFam" id="2.40.100.10:FF:000022">
    <property type="entry name" value="Peptidyl-prolyl cis-trans isomerase CYP95"/>
    <property type="match status" value="1"/>
</dbReference>
<evidence type="ECO:0000256" key="6">
    <source>
        <dbReference type="ARBA" id="ARBA00023235"/>
    </source>
</evidence>
<keyword evidence="5" id="KW-0697">Rotamase</keyword>
<dbReference type="HOGENOM" id="CLU_012062_37_0_1"/>
<dbReference type="InterPro" id="IPR020892">
    <property type="entry name" value="Cyclophilin-type_PPIase_CS"/>
</dbReference>
<dbReference type="OrthoDB" id="193499at2759"/>
<dbReference type="Proteomes" id="UP000027195">
    <property type="component" value="Unassembled WGS sequence"/>
</dbReference>
<dbReference type="AlphaFoldDB" id="A0A067N3L9"/>
<feature type="domain" description="PPIase cyclophilin-type" evidence="10">
    <location>
        <begin position="10"/>
        <end position="167"/>
    </location>
</feature>
<keyword evidence="4" id="KW-0802">TPR repeat</keyword>
<dbReference type="GO" id="GO:0042026">
    <property type="term" value="P:protein refolding"/>
    <property type="evidence" value="ECO:0007669"/>
    <property type="project" value="UniProtKB-ARBA"/>
</dbReference>
<dbReference type="PROSITE" id="PS00170">
    <property type="entry name" value="CSA_PPIASE_1"/>
    <property type="match status" value="1"/>
</dbReference>
<dbReference type="SMART" id="SM00028">
    <property type="entry name" value="TPR"/>
    <property type="match status" value="2"/>
</dbReference>